<reference evidence="2 3" key="1">
    <citation type="journal article" date="2018" name="Sci. Rep.">
        <title>Genomic signatures of local adaptation to the degree of environmental predictability in rotifers.</title>
        <authorList>
            <person name="Franch-Gras L."/>
            <person name="Hahn C."/>
            <person name="Garcia-Roger E.M."/>
            <person name="Carmona M.J."/>
            <person name="Serra M."/>
            <person name="Gomez A."/>
        </authorList>
    </citation>
    <scope>NUCLEOTIDE SEQUENCE [LARGE SCALE GENOMIC DNA]</scope>
    <source>
        <strain evidence="2">HYR1</strain>
    </source>
</reference>
<gene>
    <name evidence="2" type="ORF">BpHYR1_003373</name>
</gene>
<sequence length="154" mass="17811">MAGQILEDRVVSGILRICKEVKRFNFQSCISYQSLQNFANLAEIRFQCVLAAFIAPFSISFIIVLCLRSGLISKILLLPIWWPKSGIGCLTSKKDFTEQFRIKIRENFPQNPNETIGFYRSADNRKFLEIKEHLAPYVPHDRTFEKDFEKASNS</sequence>
<accession>A0A3M7QGZ0</accession>
<keyword evidence="1" id="KW-0472">Membrane</keyword>
<evidence type="ECO:0000313" key="3">
    <source>
        <dbReference type="Proteomes" id="UP000276133"/>
    </source>
</evidence>
<dbReference type="Proteomes" id="UP000276133">
    <property type="component" value="Unassembled WGS sequence"/>
</dbReference>
<proteinExistence type="predicted"/>
<feature type="transmembrane region" description="Helical" evidence="1">
    <location>
        <begin position="44"/>
        <end position="67"/>
    </location>
</feature>
<name>A0A3M7QGZ0_BRAPC</name>
<comment type="caution">
    <text evidence="2">The sequence shown here is derived from an EMBL/GenBank/DDBJ whole genome shotgun (WGS) entry which is preliminary data.</text>
</comment>
<keyword evidence="1" id="KW-1133">Transmembrane helix</keyword>
<dbReference type="AlphaFoldDB" id="A0A3M7QGZ0"/>
<organism evidence="2 3">
    <name type="scientific">Brachionus plicatilis</name>
    <name type="common">Marine rotifer</name>
    <name type="synonym">Brachionus muelleri</name>
    <dbReference type="NCBI Taxonomy" id="10195"/>
    <lineage>
        <taxon>Eukaryota</taxon>
        <taxon>Metazoa</taxon>
        <taxon>Spiralia</taxon>
        <taxon>Gnathifera</taxon>
        <taxon>Rotifera</taxon>
        <taxon>Eurotatoria</taxon>
        <taxon>Monogononta</taxon>
        <taxon>Pseudotrocha</taxon>
        <taxon>Ploima</taxon>
        <taxon>Brachionidae</taxon>
        <taxon>Brachionus</taxon>
    </lineage>
</organism>
<evidence type="ECO:0000313" key="2">
    <source>
        <dbReference type="EMBL" id="RNA10650.1"/>
    </source>
</evidence>
<evidence type="ECO:0000256" key="1">
    <source>
        <dbReference type="SAM" id="Phobius"/>
    </source>
</evidence>
<dbReference type="EMBL" id="REGN01006142">
    <property type="protein sequence ID" value="RNA10650.1"/>
    <property type="molecule type" value="Genomic_DNA"/>
</dbReference>
<protein>
    <submittedName>
        <fullName evidence="2">Uncharacterized protein</fullName>
    </submittedName>
</protein>
<keyword evidence="1" id="KW-0812">Transmembrane</keyword>
<keyword evidence="3" id="KW-1185">Reference proteome</keyword>